<dbReference type="AlphaFoldDB" id="A0A502FAR6"/>
<dbReference type="PANTHER" id="PTHR15887">
    <property type="entry name" value="TRANSMEMBRANE PROTEIN 69"/>
    <property type="match status" value="1"/>
</dbReference>
<evidence type="ECO:0000313" key="3">
    <source>
        <dbReference type="Proteomes" id="UP000317078"/>
    </source>
</evidence>
<feature type="transmembrane region" description="Helical" evidence="1">
    <location>
        <begin position="131"/>
        <end position="149"/>
    </location>
</feature>
<feature type="transmembrane region" description="Helical" evidence="1">
    <location>
        <begin position="15"/>
        <end position="33"/>
    </location>
</feature>
<dbReference type="RefSeq" id="WP_140886381.1">
    <property type="nucleotide sequence ID" value="NZ_RCZP01000039.1"/>
</dbReference>
<keyword evidence="3" id="KW-1185">Reference proteome</keyword>
<feature type="transmembrane region" description="Helical" evidence="1">
    <location>
        <begin position="40"/>
        <end position="63"/>
    </location>
</feature>
<dbReference type="Proteomes" id="UP000317078">
    <property type="component" value="Unassembled WGS sequence"/>
</dbReference>
<evidence type="ECO:0000256" key="1">
    <source>
        <dbReference type="SAM" id="Phobius"/>
    </source>
</evidence>
<feature type="transmembrane region" description="Helical" evidence="1">
    <location>
        <begin position="75"/>
        <end position="94"/>
    </location>
</feature>
<dbReference type="EMBL" id="RCZP01000039">
    <property type="protein sequence ID" value="TPG46496.1"/>
    <property type="molecule type" value="Genomic_DNA"/>
</dbReference>
<reference evidence="2 3" key="1">
    <citation type="journal article" date="2019" name="Environ. Microbiol.">
        <title>Species interactions and distinct microbial communities in high Arctic permafrost affected cryosols are associated with the CH4 and CO2 gas fluxes.</title>
        <authorList>
            <person name="Altshuler I."/>
            <person name="Hamel J."/>
            <person name="Turney S."/>
            <person name="Magnuson E."/>
            <person name="Levesque R."/>
            <person name="Greer C."/>
            <person name="Whyte L.G."/>
        </authorList>
    </citation>
    <scope>NUCLEOTIDE SEQUENCE [LARGE SCALE GENOMIC DNA]</scope>
    <source>
        <strain evidence="2 3">S9.3B</strain>
    </source>
</reference>
<feature type="transmembrane region" description="Helical" evidence="1">
    <location>
        <begin position="101"/>
        <end position="119"/>
    </location>
</feature>
<dbReference type="Pfam" id="PF11911">
    <property type="entry name" value="DUF3429"/>
    <property type="match status" value="1"/>
</dbReference>
<dbReference type="OrthoDB" id="5297436at2"/>
<keyword evidence="1" id="KW-1133">Transmembrane helix</keyword>
<evidence type="ECO:0000313" key="2">
    <source>
        <dbReference type="EMBL" id="TPG46496.1"/>
    </source>
</evidence>
<dbReference type="PANTHER" id="PTHR15887:SF1">
    <property type="entry name" value="TRANSMEMBRANE PROTEIN 69"/>
    <property type="match status" value="1"/>
</dbReference>
<sequence length="150" mass="15171">MPDTPNLPLPSPARILGPAGLIPFAGLALLAALSPSWRPLLLVALLAYGATIAAFLGAVHWGLALRPAPGEEGAAWGRIGLGVVPSLLAWVALLVPLRSGLVSLAAILVATAAVETLATRRGLLPAAYLRLRWVLSLGAGACLLVGAALA</sequence>
<organism evidence="2 3">
    <name type="scientific">Muricoccus nepalensis</name>
    <dbReference type="NCBI Taxonomy" id="1854500"/>
    <lineage>
        <taxon>Bacteria</taxon>
        <taxon>Pseudomonadati</taxon>
        <taxon>Pseudomonadota</taxon>
        <taxon>Alphaproteobacteria</taxon>
        <taxon>Acetobacterales</taxon>
        <taxon>Roseomonadaceae</taxon>
        <taxon>Muricoccus</taxon>
    </lineage>
</organism>
<proteinExistence type="predicted"/>
<dbReference type="InterPro" id="IPR021836">
    <property type="entry name" value="DUF3429"/>
</dbReference>
<keyword evidence="1" id="KW-0812">Transmembrane</keyword>
<comment type="caution">
    <text evidence="2">The sequence shown here is derived from an EMBL/GenBank/DDBJ whole genome shotgun (WGS) entry which is preliminary data.</text>
</comment>
<name>A0A502FAR6_9PROT</name>
<protein>
    <submittedName>
        <fullName evidence="2">DUF3429 domain-containing protein</fullName>
    </submittedName>
</protein>
<keyword evidence="1" id="KW-0472">Membrane</keyword>
<gene>
    <name evidence="2" type="ORF">EAH89_24605</name>
</gene>
<accession>A0A502FAR6</accession>